<keyword evidence="7" id="KW-0249">Electron transport</keyword>
<sequence>MAWRYKLGKNLQELRFLYCEKSVGSKGVRDFIEQQYNGLKAMNPILPIVVRECDGIRAKVIARYDYNNTKEMDLEGLCNKDVESAVQTLVEKGDLMPRSQESDFKRYRPESLI</sequence>
<accession>A0A196S675</accession>
<dbReference type="InterPro" id="IPR036249">
    <property type="entry name" value="Thioredoxin-like_sf"/>
</dbReference>
<comment type="caution">
    <text evidence="12">The sequence shown here is derived from an EMBL/GenBank/DDBJ whole genome shotgun (WGS) entry which is preliminary data.</text>
</comment>
<keyword evidence="5" id="KW-0679">Respiratory chain</keyword>
<dbReference type="AlphaFoldDB" id="A0A196S675"/>
<evidence type="ECO:0000256" key="10">
    <source>
        <dbReference type="PIRSR" id="PIRSR005822-1"/>
    </source>
</evidence>
<keyword evidence="13" id="KW-1185">Reference proteome</keyword>
<evidence type="ECO:0000313" key="12">
    <source>
        <dbReference type="EMBL" id="OAO12558.1"/>
    </source>
</evidence>
<evidence type="ECO:0000313" key="13">
    <source>
        <dbReference type="Proteomes" id="UP000078348"/>
    </source>
</evidence>
<evidence type="ECO:0000256" key="4">
    <source>
        <dbReference type="ARBA" id="ARBA00022448"/>
    </source>
</evidence>
<dbReference type="STRING" id="478820.A0A196S675"/>
<comment type="similarity">
    <text evidence="3">Belongs to the complex I NDUFA2 subunit family.</text>
</comment>
<evidence type="ECO:0000256" key="3">
    <source>
        <dbReference type="ARBA" id="ARBA00008939"/>
    </source>
</evidence>
<keyword evidence="12" id="KW-0830">Ubiquinone</keyword>
<dbReference type="GO" id="GO:0005743">
    <property type="term" value="C:mitochondrial inner membrane"/>
    <property type="evidence" value="ECO:0007669"/>
    <property type="project" value="UniProtKB-SubCell"/>
</dbReference>
<dbReference type="PANTHER" id="PTHR12878:SF0">
    <property type="entry name" value="NADH DEHYDROGENASE [UBIQUINONE] 1 ALPHA SUBCOMPLEX SUBUNIT 2"/>
    <property type="match status" value="1"/>
</dbReference>
<evidence type="ECO:0000256" key="9">
    <source>
        <dbReference type="ARBA" id="ARBA00023136"/>
    </source>
</evidence>
<dbReference type="Proteomes" id="UP000078348">
    <property type="component" value="Unassembled WGS sequence"/>
</dbReference>
<evidence type="ECO:0000256" key="2">
    <source>
        <dbReference type="ARBA" id="ARBA00004443"/>
    </source>
</evidence>
<evidence type="ECO:0000256" key="8">
    <source>
        <dbReference type="ARBA" id="ARBA00023128"/>
    </source>
</evidence>
<dbReference type="EMBL" id="LXWW01000536">
    <property type="protein sequence ID" value="OAO12558.1"/>
    <property type="molecule type" value="Genomic_DNA"/>
</dbReference>
<dbReference type="Gene3D" id="3.40.30.10">
    <property type="entry name" value="Glutaredoxin"/>
    <property type="match status" value="1"/>
</dbReference>
<reference evidence="12 13" key="1">
    <citation type="submission" date="2016-05" db="EMBL/GenBank/DDBJ databases">
        <title>Nuclear genome of Blastocystis sp. subtype 1 NandII.</title>
        <authorList>
            <person name="Gentekaki E."/>
            <person name="Curtis B."/>
            <person name="Stairs C."/>
            <person name="Eme L."/>
            <person name="Herman E."/>
            <person name="Klimes V."/>
            <person name="Arias M.C."/>
            <person name="Elias M."/>
            <person name="Hilliou F."/>
            <person name="Klute M."/>
            <person name="Malik S.-B."/>
            <person name="Pightling A."/>
            <person name="Rachubinski R."/>
            <person name="Salas D."/>
            <person name="Schlacht A."/>
            <person name="Suga H."/>
            <person name="Archibald J."/>
            <person name="Ball S.G."/>
            <person name="Clark G."/>
            <person name="Dacks J."/>
            <person name="Van Der Giezen M."/>
            <person name="Tsaousis A."/>
            <person name="Roger A."/>
        </authorList>
    </citation>
    <scope>NUCLEOTIDE SEQUENCE [LARGE SCALE GENOMIC DNA]</scope>
    <source>
        <strain evidence="13">ATCC 50177 / NandII</strain>
    </source>
</reference>
<comment type="subcellular location">
    <subcellularLocation>
        <location evidence="2">Mitochondrion inner membrane</location>
        <topology evidence="2">Peripheral membrane protein</topology>
        <orientation evidence="2">Matrix side</orientation>
    </subcellularLocation>
</comment>
<dbReference type="SUPFAM" id="SSF52833">
    <property type="entry name" value="Thioredoxin-like"/>
    <property type="match status" value="1"/>
</dbReference>
<dbReference type="PANTHER" id="PTHR12878">
    <property type="entry name" value="NADH-UBIQUINONE OXIDOREDUCTASE B8 SUBUNIT"/>
    <property type="match status" value="1"/>
</dbReference>
<comment type="function">
    <text evidence="1">Accessory subunit of the mitochondrial membrane respiratory chain NADH dehydrogenase (Complex I), that is believed not to be involved in catalysis. Complex I functions in the transfer of electrons from NADH to the respiratory chain. The immediate electron acceptor for the enzyme is believed to be ubiquinone.</text>
</comment>
<dbReference type="InterPro" id="IPR016464">
    <property type="entry name" value="NADH_Ub_cplx-1_asu_su-2"/>
</dbReference>
<dbReference type="OrthoDB" id="10250268at2759"/>
<name>A0A196S675_BLAHN</name>
<dbReference type="SMART" id="SM00916">
    <property type="entry name" value="L51_S25_CI-B8"/>
    <property type="match status" value="1"/>
</dbReference>
<dbReference type="Pfam" id="PF05047">
    <property type="entry name" value="L51_S25_CI-B8"/>
    <property type="match status" value="1"/>
</dbReference>
<evidence type="ECO:0000256" key="7">
    <source>
        <dbReference type="ARBA" id="ARBA00022982"/>
    </source>
</evidence>
<proteinExistence type="inferred from homology"/>
<keyword evidence="9" id="KW-0472">Membrane</keyword>
<evidence type="ECO:0000256" key="6">
    <source>
        <dbReference type="ARBA" id="ARBA00022792"/>
    </source>
</evidence>
<dbReference type="InterPro" id="IPR007741">
    <property type="entry name" value="Ribosomal_mL43/mS25/NADH_DH"/>
</dbReference>
<keyword evidence="10" id="KW-1015">Disulfide bond</keyword>
<keyword evidence="6" id="KW-0999">Mitochondrion inner membrane</keyword>
<dbReference type="PIRSF" id="PIRSF005822">
    <property type="entry name" value="NDUA2"/>
    <property type="match status" value="1"/>
</dbReference>
<evidence type="ECO:0000256" key="1">
    <source>
        <dbReference type="ARBA" id="ARBA00003195"/>
    </source>
</evidence>
<evidence type="ECO:0000256" key="5">
    <source>
        <dbReference type="ARBA" id="ARBA00022660"/>
    </source>
</evidence>
<feature type="domain" description="Ribosomal protein/NADH dehydrogenase" evidence="11">
    <location>
        <begin position="20"/>
        <end position="93"/>
    </location>
</feature>
<gene>
    <name evidence="12" type="ORF">AV274_5758</name>
</gene>
<keyword evidence="4" id="KW-0813">Transport</keyword>
<organism evidence="12 13">
    <name type="scientific">Blastocystis sp. subtype 1 (strain ATCC 50177 / NandII)</name>
    <dbReference type="NCBI Taxonomy" id="478820"/>
    <lineage>
        <taxon>Eukaryota</taxon>
        <taxon>Sar</taxon>
        <taxon>Stramenopiles</taxon>
        <taxon>Bigyra</taxon>
        <taxon>Opalozoa</taxon>
        <taxon>Opalinata</taxon>
        <taxon>Blastocystidae</taxon>
        <taxon>Blastocystis</taxon>
    </lineage>
</organism>
<evidence type="ECO:0000259" key="11">
    <source>
        <dbReference type="SMART" id="SM00916"/>
    </source>
</evidence>
<protein>
    <submittedName>
        <fullName evidence="12">NADH-ubiquinone oxidoreductase 11 kDa subunit</fullName>
    </submittedName>
</protein>
<keyword evidence="8" id="KW-0496">Mitochondrion</keyword>
<feature type="disulfide bond" description="Redox-active" evidence="10">
    <location>
        <begin position="19"/>
        <end position="53"/>
    </location>
</feature>